<evidence type="ECO:0000256" key="5">
    <source>
        <dbReference type="ARBA" id="ARBA00011271"/>
    </source>
</evidence>
<dbReference type="InterPro" id="IPR000573">
    <property type="entry name" value="AconitaseA/IPMdHydase_ssu_swvl"/>
</dbReference>
<proteinExistence type="inferred from homology"/>
<evidence type="ECO:0000256" key="1">
    <source>
        <dbReference type="ARBA" id="ARBA00000491"/>
    </source>
</evidence>
<dbReference type="RefSeq" id="WP_274492681.1">
    <property type="nucleotide sequence ID" value="NZ_CP118166.1"/>
</dbReference>
<dbReference type="InterPro" id="IPR004431">
    <property type="entry name" value="3-IsopropMal_deHydase_ssu"/>
</dbReference>
<dbReference type="KEGG" id="hfl:PUV54_12930"/>
<evidence type="ECO:0000259" key="11">
    <source>
        <dbReference type="Pfam" id="PF00694"/>
    </source>
</evidence>
<dbReference type="NCBIfam" id="TIGR00171">
    <property type="entry name" value="leuD"/>
    <property type="match status" value="1"/>
</dbReference>
<dbReference type="PANTHER" id="PTHR43345">
    <property type="entry name" value="3-ISOPROPYLMALATE DEHYDRATASE SMALL SUBUNIT 2-RELATED-RELATED"/>
    <property type="match status" value="1"/>
</dbReference>
<comment type="catalytic activity">
    <reaction evidence="1">
        <text>(2R,3S)-3-isopropylmalate = (2S)-2-isopropylmalate</text>
        <dbReference type="Rhea" id="RHEA:32287"/>
        <dbReference type="ChEBI" id="CHEBI:1178"/>
        <dbReference type="ChEBI" id="CHEBI:35121"/>
        <dbReference type="EC" id="4.2.1.33"/>
    </reaction>
</comment>
<evidence type="ECO:0000256" key="7">
    <source>
        <dbReference type="ARBA" id="ARBA00022430"/>
    </source>
</evidence>
<comment type="similarity">
    <text evidence="4">Belongs to the LeuD family. LeuD type 1 subfamily.</text>
</comment>
<evidence type="ECO:0000313" key="12">
    <source>
        <dbReference type="EMBL" id="WDI30859.1"/>
    </source>
</evidence>
<evidence type="ECO:0000256" key="10">
    <source>
        <dbReference type="ARBA" id="ARBA00023304"/>
    </source>
</evidence>
<keyword evidence="9 12" id="KW-0456">Lyase</keyword>
<sequence>MSFEPFNALTSRTVVLRQENIDTDQIIPARFLTTTSKEGLGESVFFDWRYEDDGKPRNSSIFNGYNPDTHKILVAGSNFGCGSSREHAPWALYGFGFRAVISSDIADIFKSNALKNGLLAIEVDPKTHASLLNNPGAEIEIDLERQVVALSVWEKAHFDIEPFARQCLMNGVDQLGHLQNKLAEIEAYEAACA</sequence>
<dbReference type="NCBIfam" id="NF002458">
    <property type="entry name" value="PRK01641.1"/>
    <property type="match status" value="1"/>
</dbReference>
<evidence type="ECO:0000256" key="9">
    <source>
        <dbReference type="ARBA" id="ARBA00023239"/>
    </source>
</evidence>
<evidence type="ECO:0000256" key="2">
    <source>
        <dbReference type="ARBA" id="ARBA00002695"/>
    </source>
</evidence>
<dbReference type="GO" id="GO:0009098">
    <property type="term" value="P:L-leucine biosynthetic process"/>
    <property type="evidence" value="ECO:0007669"/>
    <property type="project" value="UniProtKB-KW"/>
</dbReference>
<dbReference type="PANTHER" id="PTHR43345:SF5">
    <property type="entry name" value="3-ISOPROPYLMALATE DEHYDRATASE SMALL SUBUNIT"/>
    <property type="match status" value="1"/>
</dbReference>
<dbReference type="Proteomes" id="UP001214043">
    <property type="component" value="Chromosome"/>
</dbReference>
<keyword evidence="7" id="KW-0432">Leucine biosynthesis</keyword>
<keyword evidence="13" id="KW-1185">Reference proteome</keyword>
<dbReference type="AlphaFoldDB" id="A0AAE9ZAS2"/>
<evidence type="ECO:0000313" key="13">
    <source>
        <dbReference type="Proteomes" id="UP001214043"/>
    </source>
</evidence>
<dbReference type="CDD" id="cd01577">
    <property type="entry name" value="IPMI_Swivel"/>
    <property type="match status" value="1"/>
</dbReference>
<dbReference type="EC" id="4.2.1.33" evidence="6"/>
<dbReference type="GO" id="GO:0009316">
    <property type="term" value="C:3-isopropylmalate dehydratase complex"/>
    <property type="evidence" value="ECO:0007669"/>
    <property type="project" value="InterPro"/>
</dbReference>
<comment type="subunit">
    <text evidence="5">Heterodimer of LeuC and LeuD.</text>
</comment>
<dbReference type="InterPro" id="IPR015928">
    <property type="entry name" value="Aconitase/3IPM_dehydase_swvl"/>
</dbReference>
<evidence type="ECO:0000256" key="4">
    <source>
        <dbReference type="ARBA" id="ARBA00009845"/>
    </source>
</evidence>
<gene>
    <name evidence="12" type="primary">leuD</name>
    <name evidence="12" type="ORF">PUV54_12930</name>
</gene>
<keyword evidence="8" id="KW-0028">Amino-acid biosynthesis</keyword>
<reference evidence="12" key="1">
    <citation type="submission" date="2023-02" db="EMBL/GenBank/DDBJ databases">
        <title>Genome sequence of Hyphococcus flavus.</title>
        <authorList>
            <person name="Rong J.-C."/>
            <person name="Zhao Q."/>
            <person name="Yi M."/>
            <person name="Wu J.-Y."/>
        </authorList>
    </citation>
    <scope>NUCLEOTIDE SEQUENCE</scope>
    <source>
        <strain evidence="12">MCCC 1K03223</strain>
    </source>
</reference>
<comment type="pathway">
    <text evidence="3">Amino-acid biosynthesis; L-leucine biosynthesis; L-leucine from 3-methyl-2-oxobutanoate: step 2/4.</text>
</comment>
<organism evidence="12 13">
    <name type="scientific">Hyphococcus flavus</name>
    <dbReference type="NCBI Taxonomy" id="1866326"/>
    <lineage>
        <taxon>Bacteria</taxon>
        <taxon>Pseudomonadati</taxon>
        <taxon>Pseudomonadota</taxon>
        <taxon>Alphaproteobacteria</taxon>
        <taxon>Parvularculales</taxon>
        <taxon>Parvularculaceae</taxon>
        <taxon>Hyphococcus</taxon>
    </lineage>
</organism>
<name>A0AAE9ZAS2_9PROT</name>
<dbReference type="Gene3D" id="3.20.19.10">
    <property type="entry name" value="Aconitase, domain 4"/>
    <property type="match status" value="1"/>
</dbReference>
<dbReference type="InterPro" id="IPR033940">
    <property type="entry name" value="IPMI_Swivel"/>
</dbReference>
<keyword evidence="10" id="KW-0100">Branched-chain amino acid biosynthesis</keyword>
<dbReference type="Pfam" id="PF00694">
    <property type="entry name" value="Aconitase_C"/>
    <property type="match status" value="1"/>
</dbReference>
<dbReference type="InterPro" id="IPR050075">
    <property type="entry name" value="LeuD"/>
</dbReference>
<protein>
    <recommendedName>
        <fullName evidence="6">3-isopropylmalate dehydratase</fullName>
        <ecNumber evidence="6">4.2.1.33</ecNumber>
    </recommendedName>
</protein>
<feature type="domain" description="Aconitase A/isopropylmalate dehydratase small subunit swivel" evidence="11">
    <location>
        <begin position="9"/>
        <end position="124"/>
    </location>
</feature>
<dbReference type="GO" id="GO:0003861">
    <property type="term" value="F:3-isopropylmalate dehydratase activity"/>
    <property type="evidence" value="ECO:0007669"/>
    <property type="project" value="UniProtKB-EC"/>
</dbReference>
<dbReference type="SUPFAM" id="SSF52016">
    <property type="entry name" value="LeuD/IlvD-like"/>
    <property type="match status" value="1"/>
</dbReference>
<evidence type="ECO:0000256" key="3">
    <source>
        <dbReference type="ARBA" id="ARBA00004729"/>
    </source>
</evidence>
<evidence type="ECO:0000256" key="6">
    <source>
        <dbReference type="ARBA" id="ARBA00011998"/>
    </source>
</evidence>
<comment type="function">
    <text evidence="2">Catalyzes the isomerization between 2-isopropylmalate and 3-isopropylmalate, via the formation of 2-isopropylmaleate.</text>
</comment>
<dbReference type="EMBL" id="CP118166">
    <property type="protein sequence ID" value="WDI30859.1"/>
    <property type="molecule type" value="Genomic_DNA"/>
</dbReference>
<evidence type="ECO:0000256" key="8">
    <source>
        <dbReference type="ARBA" id="ARBA00022605"/>
    </source>
</evidence>
<accession>A0AAE9ZAS2</accession>